<keyword evidence="8 9" id="KW-0472">Membrane</keyword>
<dbReference type="FunFam" id="3.30.160.190:FF:000001">
    <property type="entry name" value="NADH-ubiquinone oxidoreductase 21 kDa subunit mitochondrial"/>
    <property type="match status" value="1"/>
</dbReference>
<keyword evidence="7 9" id="KW-0496">Mitochondrion</keyword>
<evidence type="ECO:0000313" key="10">
    <source>
        <dbReference type="EMBL" id="CDP34592.1"/>
    </source>
</evidence>
<dbReference type="Pfam" id="PF04800">
    <property type="entry name" value="NDUS4"/>
    <property type="match status" value="1"/>
</dbReference>
<evidence type="ECO:0000256" key="7">
    <source>
        <dbReference type="ARBA" id="ARBA00023128"/>
    </source>
</evidence>
<gene>
    <name evidence="10" type="ORF">GNLVRS02_ARAD1C15994g</name>
</gene>
<dbReference type="InterPro" id="IPR006885">
    <property type="entry name" value="NADH_UbQ_FeS_4_mit-like"/>
</dbReference>
<evidence type="ECO:0000256" key="6">
    <source>
        <dbReference type="ARBA" id="ARBA00022982"/>
    </source>
</evidence>
<keyword evidence="5 9" id="KW-0809">Transit peptide</keyword>
<sequence>MLRSFRSIPVRAFSTSRLALQSRPEQGVSKLKGEPGNVQQVQNEIVSGAPSSLSTERVVRIYQQAKPATQSGTHGTVSWRLDWDVLNRANRWENDMMGWPSSGDYMQATQIKFRTKEDAIRFAANQGWDYYVQEPHQRHFRVKQYAMNFEHSKGKLKHIRTK</sequence>
<evidence type="ECO:0000256" key="8">
    <source>
        <dbReference type="ARBA" id="ARBA00023136"/>
    </source>
</evidence>
<evidence type="ECO:0000256" key="5">
    <source>
        <dbReference type="ARBA" id="ARBA00022946"/>
    </source>
</evidence>
<comment type="subcellular location">
    <subcellularLocation>
        <location evidence="9">Mitochondrion inner membrane</location>
        <topology evidence="9">Peripheral membrane protein</topology>
        <orientation evidence="9">Matrix side</orientation>
    </subcellularLocation>
</comment>
<dbReference type="EMBL" id="HG937693">
    <property type="protein sequence ID" value="CDP34592.1"/>
    <property type="molecule type" value="Genomic_DNA"/>
</dbReference>
<dbReference type="AlphaFoldDB" id="A0A060T6S1"/>
<reference evidence="10" key="2">
    <citation type="submission" date="2014-06" db="EMBL/GenBank/DDBJ databases">
        <title>The complete genome of Blastobotrys (Arxula) adeninivorans LS3 - a yeast of biotechnological interest.</title>
        <authorList>
            <person name="Kunze G."/>
            <person name="Gaillardin C."/>
            <person name="Czernicka M."/>
            <person name="Durrens P."/>
            <person name="Martin T."/>
            <person name="Boer E."/>
            <person name="Gabaldon T."/>
            <person name="Cruz J."/>
            <person name="Talla E."/>
            <person name="Marck C."/>
            <person name="Goffeau A."/>
            <person name="Barbe V."/>
            <person name="Baret P."/>
            <person name="Baronian K."/>
            <person name="Beier S."/>
            <person name="Bleykasten C."/>
            <person name="Bode R."/>
            <person name="Casaregola S."/>
            <person name="Despons L."/>
            <person name="Fairhead C."/>
            <person name="Giersberg M."/>
            <person name="Gierski P."/>
            <person name="Hahnel U."/>
            <person name="Hartmann A."/>
            <person name="Jankowska D."/>
            <person name="Jubin C."/>
            <person name="Jung P."/>
            <person name="Lafontaine I."/>
            <person name="Leh-Louis V."/>
            <person name="Lemaire M."/>
            <person name="Marcet-Houben M."/>
            <person name="Mascher M."/>
            <person name="Morel G."/>
            <person name="Richard G.-F."/>
            <person name="Riechen J."/>
            <person name="Sacerdot C."/>
            <person name="Sarkar A."/>
            <person name="Savel G."/>
            <person name="Schacherer J."/>
            <person name="Sherman D."/>
            <person name="Straub M.-L."/>
            <person name="Stein N."/>
            <person name="Thierry A."/>
            <person name="Trautwein-Schult A."/>
            <person name="Westhof E."/>
            <person name="Worch S."/>
            <person name="Dujon B."/>
            <person name="Souciet J.-L."/>
            <person name="Wincker P."/>
            <person name="Scholz U."/>
            <person name="Neuveglise N."/>
        </authorList>
    </citation>
    <scope>NUCLEOTIDE SEQUENCE</scope>
    <source>
        <strain evidence="10">LS3</strain>
    </source>
</reference>
<evidence type="ECO:0000256" key="4">
    <source>
        <dbReference type="ARBA" id="ARBA00022792"/>
    </source>
</evidence>
<evidence type="ECO:0000256" key="1">
    <source>
        <dbReference type="ARBA" id="ARBA00005882"/>
    </source>
</evidence>
<dbReference type="PANTHER" id="PTHR12219">
    <property type="entry name" value="NADH-UBIQUINONE OXIDOREDUCTASE"/>
    <property type="match status" value="1"/>
</dbReference>
<reference evidence="10" key="1">
    <citation type="submission" date="2014-02" db="EMBL/GenBank/DDBJ databases">
        <authorList>
            <person name="Genoscope - CEA"/>
        </authorList>
    </citation>
    <scope>NUCLEOTIDE SEQUENCE</scope>
    <source>
        <strain evidence="10">LS3</strain>
    </source>
</reference>
<keyword evidence="3 9" id="KW-0679">Respiratory chain</keyword>
<comment type="similarity">
    <text evidence="1 9">Belongs to the complex I NDUFS4 subunit family.</text>
</comment>
<proteinExistence type="inferred from homology"/>
<dbReference type="GO" id="GO:0022900">
    <property type="term" value="P:electron transport chain"/>
    <property type="evidence" value="ECO:0007669"/>
    <property type="project" value="InterPro"/>
</dbReference>
<name>A0A060T6S1_BLAAD</name>
<dbReference type="Gene3D" id="3.30.160.190">
    <property type="entry name" value="atu1810 like domain"/>
    <property type="match status" value="1"/>
</dbReference>
<accession>A0A060T6S1</accession>
<comment type="function">
    <text evidence="9">Accessory subunit of the mitochondrial membrane respiratory chain NADH dehydrogenase (Complex I), that is believed not to be involved in catalysis. Complex I functions in the transfer of electrons from NADH to the respiratory chain. The immediate electron acceptor for the enzyme is believed to be ubiquinone.</text>
</comment>
<dbReference type="InterPro" id="IPR038532">
    <property type="entry name" value="NDUFS4-like_sf"/>
</dbReference>
<protein>
    <recommendedName>
        <fullName evidence="9">NADH dehydrogenase [ubiquinone] iron-sulfur protein 4, mitochondrial</fullName>
    </recommendedName>
</protein>
<organism evidence="10">
    <name type="scientific">Blastobotrys adeninivorans</name>
    <name type="common">Yeast</name>
    <name type="synonym">Arxula adeninivorans</name>
    <dbReference type="NCBI Taxonomy" id="409370"/>
    <lineage>
        <taxon>Eukaryota</taxon>
        <taxon>Fungi</taxon>
        <taxon>Dikarya</taxon>
        <taxon>Ascomycota</taxon>
        <taxon>Saccharomycotina</taxon>
        <taxon>Dipodascomycetes</taxon>
        <taxon>Dipodascales</taxon>
        <taxon>Trichomonascaceae</taxon>
        <taxon>Blastobotrys</taxon>
    </lineage>
</organism>
<keyword evidence="6 9" id="KW-0249">Electron transport</keyword>
<evidence type="ECO:0000256" key="9">
    <source>
        <dbReference type="RuleBase" id="RU367010"/>
    </source>
</evidence>
<dbReference type="PANTHER" id="PTHR12219:SF8">
    <property type="entry name" value="NADH DEHYDROGENASE [UBIQUINONE] IRON-SULFUR PROTEIN 4, MITOCHONDRIAL"/>
    <property type="match status" value="1"/>
</dbReference>
<keyword evidence="4 9" id="KW-0999">Mitochondrion inner membrane</keyword>
<evidence type="ECO:0000256" key="3">
    <source>
        <dbReference type="ARBA" id="ARBA00022660"/>
    </source>
</evidence>
<dbReference type="GO" id="GO:0005743">
    <property type="term" value="C:mitochondrial inner membrane"/>
    <property type="evidence" value="ECO:0007669"/>
    <property type="project" value="UniProtKB-SubCell"/>
</dbReference>
<dbReference type="PhylomeDB" id="A0A060T6S1"/>
<evidence type="ECO:0000256" key="2">
    <source>
        <dbReference type="ARBA" id="ARBA00022448"/>
    </source>
</evidence>
<keyword evidence="2 9" id="KW-0813">Transport</keyword>